<comment type="caution">
    <text evidence="1">The sequence shown here is derived from an EMBL/GenBank/DDBJ whole genome shotgun (WGS) entry which is preliminary data.</text>
</comment>
<protein>
    <submittedName>
        <fullName evidence="1">Uncharacterized protein</fullName>
    </submittedName>
</protein>
<gene>
    <name evidence="1" type="ORF">HPB50_001819</name>
</gene>
<dbReference type="EMBL" id="CM023482">
    <property type="protein sequence ID" value="KAH6937579.1"/>
    <property type="molecule type" value="Genomic_DNA"/>
</dbReference>
<sequence>MNAAPKKPHLPKEDIKVIIRPKDDFNTAGYSVAQIGDCILRATGLKPEEVVKDSIRINERQDIGAQYLINKERPDILISQETNGKAKLSGYPPYGGATRKTSAVTTLVRRNLTAVQHDTESKDIEHTLIEIIPTRKVASSLFVLNVYSSPRRKHWFGMLIRKAIAIAGKRTILIAGDFNAQHTARVYRFENVKGTNLWLDEQQEGLTVLAKAER</sequence>
<evidence type="ECO:0000313" key="1">
    <source>
        <dbReference type="EMBL" id="KAH6937579.1"/>
    </source>
</evidence>
<evidence type="ECO:0000313" key="2">
    <source>
        <dbReference type="Proteomes" id="UP000821845"/>
    </source>
</evidence>
<name>A0ACB7SUX1_HYAAI</name>
<dbReference type="Proteomes" id="UP000821845">
    <property type="component" value="Chromosome 2"/>
</dbReference>
<organism evidence="1 2">
    <name type="scientific">Hyalomma asiaticum</name>
    <name type="common">Tick</name>
    <dbReference type="NCBI Taxonomy" id="266040"/>
    <lineage>
        <taxon>Eukaryota</taxon>
        <taxon>Metazoa</taxon>
        <taxon>Ecdysozoa</taxon>
        <taxon>Arthropoda</taxon>
        <taxon>Chelicerata</taxon>
        <taxon>Arachnida</taxon>
        <taxon>Acari</taxon>
        <taxon>Parasitiformes</taxon>
        <taxon>Ixodida</taxon>
        <taxon>Ixodoidea</taxon>
        <taxon>Ixodidae</taxon>
        <taxon>Hyalomminae</taxon>
        <taxon>Hyalomma</taxon>
    </lineage>
</organism>
<accession>A0ACB7SUX1</accession>
<proteinExistence type="predicted"/>
<keyword evidence="2" id="KW-1185">Reference proteome</keyword>
<reference evidence="1" key="1">
    <citation type="submission" date="2020-05" db="EMBL/GenBank/DDBJ databases">
        <title>Large-scale comparative analyses of tick genomes elucidate their genetic diversity and vector capacities.</title>
        <authorList>
            <person name="Jia N."/>
            <person name="Wang J."/>
            <person name="Shi W."/>
            <person name="Du L."/>
            <person name="Sun Y."/>
            <person name="Zhan W."/>
            <person name="Jiang J."/>
            <person name="Wang Q."/>
            <person name="Zhang B."/>
            <person name="Ji P."/>
            <person name="Sakyi L.B."/>
            <person name="Cui X."/>
            <person name="Yuan T."/>
            <person name="Jiang B."/>
            <person name="Yang W."/>
            <person name="Lam T.T.-Y."/>
            <person name="Chang Q."/>
            <person name="Ding S."/>
            <person name="Wang X."/>
            <person name="Zhu J."/>
            <person name="Ruan X."/>
            <person name="Zhao L."/>
            <person name="Wei J."/>
            <person name="Que T."/>
            <person name="Du C."/>
            <person name="Cheng J."/>
            <person name="Dai P."/>
            <person name="Han X."/>
            <person name="Huang E."/>
            <person name="Gao Y."/>
            <person name="Liu J."/>
            <person name="Shao H."/>
            <person name="Ye R."/>
            <person name="Li L."/>
            <person name="Wei W."/>
            <person name="Wang X."/>
            <person name="Wang C."/>
            <person name="Yang T."/>
            <person name="Huo Q."/>
            <person name="Li W."/>
            <person name="Guo W."/>
            <person name="Chen H."/>
            <person name="Zhou L."/>
            <person name="Ni X."/>
            <person name="Tian J."/>
            <person name="Zhou Y."/>
            <person name="Sheng Y."/>
            <person name="Liu T."/>
            <person name="Pan Y."/>
            <person name="Xia L."/>
            <person name="Li J."/>
            <person name="Zhao F."/>
            <person name="Cao W."/>
        </authorList>
    </citation>
    <scope>NUCLEOTIDE SEQUENCE</scope>
    <source>
        <strain evidence="1">Hyas-2018</strain>
    </source>
</reference>